<evidence type="ECO:0000313" key="3">
    <source>
        <dbReference type="Proteomes" id="UP000823890"/>
    </source>
</evidence>
<dbReference type="EMBL" id="DWWO01000019">
    <property type="protein sequence ID" value="HJC33339.1"/>
    <property type="molecule type" value="Genomic_DNA"/>
</dbReference>
<accession>A0A9D2NLY8</accession>
<dbReference type="InterPro" id="IPR016571">
    <property type="entry name" value="Spore_coat_assembly_CotJB"/>
</dbReference>
<reference evidence="2" key="1">
    <citation type="journal article" date="2021" name="PeerJ">
        <title>Extensive microbial diversity within the chicken gut microbiome revealed by metagenomics and culture.</title>
        <authorList>
            <person name="Gilroy R."/>
            <person name="Ravi A."/>
            <person name="Getino M."/>
            <person name="Pursley I."/>
            <person name="Horton D.L."/>
            <person name="Alikhan N.F."/>
            <person name="Baker D."/>
            <person name="Gharbi K."/>
            <person name="Hall N."/>
            <person name="Watson M."/>
            <person name="Adriaenssens E.M."/>
            <person name="Foster-Nyarko E."/>
            <person name="Jarju S."/>
            <person name="Secka A."/>
            <person name="Antonio M."/>
            <person name="Oren A."/>
            <person name="Chaudhuri R.R."/>
            <person name="La Ragione R."/>
            <person name="Hildebrand F."/>
            <person name="Pallen M.J."/>
        </authorList>
    </citation>
    <scope>NUCLEOTIDE SEQUENCE</scope>
    <source>
        <strain evidence="2">ChiW19-954</strain>
    </source>
</reference>
<protein>
    <submittedName>
        <fullName evidence="2">Spore coat protein CotJB</fullName>
    </submittedName>
</protein>
<evidence type="ECO:0000313" key="2">
    <source>
        <dbReference type="EMBL" id="HJC33339.1"/>
    </source>
</evidence>
<feature type="domain" description="Protein CotJB" evidence="1">
    <location>
        <begin position="14"/>
        <end position="90"/>
    </location>
</feature>
<keyword evidence="2" id="KW-0167">Capsid protein</keyword>
<name>A0A9D2NLY8_9FIRM</name>
<proteinExistence type="predicted"/>
<dbReference type="Pfam" id="PF12652">
    <property type="entry name" value="CotJB"/>
    <property type="match status" value="1"/>
</dbReference>
<dbReference type="PIRSF" id="PIRSF010606">
    <property type="entry name" value="Spore_coat_CotJB"/>
    <property type="match status" value="1"/>
</dbReference>
<evidence type="ECO:0000259" key="1">
    <source>
        <dbReference type="Pfam" id="PF12652"/>
    </source>
</evidence>
<sequence length="94" mass="11109">MNNSQRNSQMNRRQLMNHINQVSFAVDDVKLYLDTHPCDTEALEYFHKMSRQRNEALKEYAAAYGPLTIDTAKDSCTERWNWINEPWPWQEGGC</sequence>
<dbReference type="AlphaFoldDB" id="A0A9D2NLY8"/>
<reference evidence="2" key="2">
    <citation type="submission" date="2021-04" db="EMBL/GenBank/DDBJ databases">
        <authorList>
            <person name="Gilroy R."/>
        </authorList>
    </citation>
    <scope>NUCLEOTIDE SEQUENCE</scope>
    <source>
        <strain evidence="2">ChiW19-954</strain>
    </source>
</reference>
<comment type="caution">
    <text evidence="2">The sequence shown here is derived from an EMBL/GenBank/DDBJ whole genome shotgun (WGS) entry which is preliminary data.</text>
</comment>
<gene>
    <name evidence="2" type="ORF">H9758_01950</name>
</gene>
<dbReference type="Proteomes" id="UP000823890">
    <property type="component" value="Unassembled WGS sequence"/>
</dbReference>
<organism evidence="2 3">
    <name type="scientific">Candidatus Mediterraneibacter faecipullorum</name>
    <dbReference type="NCBI Taxonomy" id="2838670"/>
    <lineage>
        <taxon>Bacteria</taxon>
        <taxon>Bacillati</taxon>
        <taxon>Bacillota</taxon>
        <taxon>Clostridia</taxon>
        <taxon>Lachnospirales</taxon>
        <taxon>Lachnospiraceae</taxon>
        <taxon>Mediterraneibacter</taxon>
    </lineage>
</organism>
<dbReference type="InterPro" id="IPR024207">
    <property type="entry name" value="CotJB_dom"/>
</dbReference>
<keyword evidence="2" id="KW-0946">Virion</keyword>